<dbReference type="Proteomes" id="UP000292052">
    <property type="component" value="Unassembled WGS sequence"/>
</dbReference>
<proteinExistence type="predicted"/>
<gene>
    <name evidence="1" type="ORF">BDFB_011758</name>
</gene>
<keyword evidence="2" id="KW-1185">Reference proteome</keyword>
<evidence type="ECO:0000313" key="1">
    <source>
        <dbReference type="EMBL" id="RZC32819.1"/>
    </source>
</evidence>
<reference evidence="1 2" key="1">
    <citation type="submission" date="2017-03" db="EMBL/GenBank/DDBJ databases">
        <title>Genome of the blue death feigning beetle - Asbolus verrucosus.</title>
        <authorList>
            <person name="Rider S.D."/>
        </authorList>
    </citation>
    <scope>NUCLEOTIDE SEQUENCE [LARGE SCALE GENOMIC DNA]</scope>
    <source>
        <strain evidence="1">Butters</strain>
        <tissue evidence="1">Head and leg muscle</tissue>
    </source>
</reference>
<sequence>MSLGTRWAF</sequence>
<protein>
    <submittedName>
        <fullName evidence="1">Uncharacterized protein</fullName>
    </submittedName>
</protein>
<accession>A0A482VK08</accession>
<name>A0A482VK08_ASBVE</name>
<organism evidence="1 2">
    <name type="scientific">Asbolus verrucosus</name>
    <name type="common">Desert ironclad beetle</name>
    <dbReference type="NCBI Taxonomy" id="1661398"/>
    <lineage>
        <taxon>Eukaryota</taxon>
        <taxon>Metazoa</taxon>
        <taxon>Ecdysozoa</taxon>
        <taxon>Arthropoda</taxon>
        <taxon>Hexapoda</taxon>
        <taxon>Insecta</taxon>
        <taxon>Pterygota</taxon>
        <taxon>Neoptera</taxon>
        <taxon>Endopterygota</taxon>
        <taxon>Coleoptera</taxon>
        <taxon>Polyphaga</taxon>
        <taxon>Cucujiformia</taxon>
        <taxon>Tenebrionidae</taxon>
        <taxon>Pimeliinae</taxon>
        <taxon>Asbolus</taxon>
    </lineage>
</organism>
<dbReference type="EMBL" id="QDEB01094286">
    <property type="protein sequence ID" value="RZC32819.1"/>
    <property type="molecule type" value="Genomic_DNA"/>
</dbReference>
<evidence type="ECO:0000313" key="2">
    <source>
        <dbReference type="Proteomes" id="UP000292052"/>
    </source>
</evidence>
<comment type="caution">
    <text evidence="1">The sequence shown here is derived from an EMBL/GenBank/DDBJ whole genome shotgun (WGS) entry which is preliminary data.</text>
</comment>